<accession>A0A7W3UMC4</accession>
<dbReference type="PIRSF" id="PIRSF037432">
    <property type="entry name" value="STHK_NreB"/>
    <property type="match status" value="1"/>
</dbReference>
<organism evidence="9 10">
    <name type="scientific">Limosilactobacillus rudii</name>
    <dbReference type="NCBI Taxonomy" id="2759755"/>
    <lineage>
        <taxon>Bacteria</taxon>
        <taxon>Bacillati</taxon>
        <taxon>Bacillota</taxon>
        <taxon>Bacilli</taxon>
        <taxon>Lactobacillales</taxon>
        <taxon>Lactobacillaceae</taxon>
        <taxon>Limosilactobacillus</taxon>
    </lineage>
</organism>
<evidence type="ECO:0000259" key="8">
    <source>
        <dbReference type="PROSITE" id="PS50109"/>
    </source>
</evidence>
<name>A0A7W3UMC4_9LACO</name>
<dbReference type="EC" id="2.7.13.3" evidence="5"/>
<feature type="domain" description="Histidine kinase" evidence="8">
    <location>
        <begin position="248"/>
        <end position="339"/>
    </location>
</feature>
<reference evidence="9 10" key="1">
    <citation type="submission" date="2020-07" db="EMBL/GenBank/DDBJ databases">
        <title>Description of Limosilactobacillus balticus sp. nov., Limosilactobacillus agrestis sp. nov., Limosilactobacillus albertensis sp. nov., Limosilactobacillus rudii sp. nov., Limosilactobacillus fastidiosus sp. nov., five novel Limosilactobacillus species isolated from the vertebrate gastrointestinal tract, and proposal of 6 subspecies of Limosilactobacillus reuteri adapted to the gastrointestinal tract of specific vertebrate hosts.</title>
        <authorList>
            <person name="Li F."/>
            <person name="Cheng C."/>
            <person name="Zheng J."/>
            <person name="Quevedo R.M."/>
            <person name="Li J."/>
            <person name="Roos S."/>
            <person name="Gaenzle M.G."/>
            <person name="Walter J."/>
        </authorList>
    </citation>
    <scope>NUCLEOTIDE SEQUENCE [LARGE SCALE GENOMIC DNA]</scope>
    <source>
        <strain evidence="9 10">STM2_1</strain>
    </source>
</reference>
<keyword evidence="10" id="KW-1185">Reference proteome</keyword>
<keyword evidence="2 5" id="KW-0808">Transferase</keyword>
<dbReference type="InterPro" id="IPR050482">
    <property type="entry name" value="Sensor_HK_TwoCompSys"/>
</dbReference>
<dbReference type="SUPFAM" id="SSF55874">
    <property type="entry name" value="ATPase domain of HSP90 chaperone/DNA topoisomerase II/histidine kinase"/>
    <property type="match status" value="1"/>
</dbReference>
<comment type="PTM">
    <text evidence="6">Autophosphorylated.</text>
</comment>
<dbReference type="Pfam" id="PF07730">
    <property type="entry name" value="HisKA_3"/>
    <property type="match status" value="1"/>
</dbReference>
<dbReference type="CDD" id="cd16917">
    <property type="entry name" value="HATPase_UhpB-NarQ-NarX-like"/>
    <property type="match status" value="1"/>
</dbReference>
<dbReference type="InterPro" id="IPR003594">
    <property type="entry name" value="HATPase_dom"/>
</dbReference>
<proteinExistence type="predicted"/>
<dbReference type="GO" id="GO:0005737">
    <property type="term" value="C:cytoplasm"/>
    <property type="evidence" value="ECO:0007669"/>
    <property type="project" value="InterPro"/>
</dbReference>
<dbReference type="SMART" id="SM00387">
    <property type="entry name" value="HATPase_c"/>
    <property type="match status" value="1"/>
</dbReference>
<dbReference type="GO" id="GO:0046983">
    <property type="term" value="F:protein dimerization activity"/>
    <property type="evidence" value="ECO:0007669"/>
    <property type="project" value="InterPro"/>
</dbReference>
<dbReference type="GO" id="GO:0005506">
    <property type="term" value="F:iron ion binding"/>
    <property type="evidence" value="ECO:0007669"/>
    <property type="project" value="InterPro"/>
</dbReference>
<dbReference type="GO" id="GO:0000155">
    <property type="term" value="F:phosphorelay sensor kinase activity"/>
    <property type="evidence" value="ECO:0007669"/>
    <property type="project" value="InterPro"/>
</dbReference>
<dbReference type="InterPro" id="IPR017203">
    <property type="entry name" value="Sig_transdc_His_kinase_NreB"/>
</dbReference>
<gene>
    <name evidence="9" type="ORF">H5S09_09830</name>
</gene>
<evidence type="ECO:0000256" key="6">
    <source>
        <dbReference type="PIRSR" id="PIRSR037432-51"/>
    </source>
</evidence>
<evidence type="ECO:0000313" key="9">
    <source>
        <dbReference type="EMBL" id="MBB1098233.1"/>
    </source>
</evidence>
<evidence type="ECO:0000313" key="10">
    <source>
        <dbReference type="Proteomes" id="UP000517106"/>
    </source>
</evidence>
<dbReference type="AlphaFoldDB" id="A0A7W3UMC4"/>
<keyword evidence="5" id="KW-0547">Nucleotide-binding</keyword>
<evidence type="ECO:0000256" key="1">
    <source>
        <dbReference type="ARBA" id="ARBA00000085"/>
    </source>
</evidence>
<dbReference type="GO" id="GO:0016020">
    <property type="term" value="C:membrane"/>
    <property type="evidence" value="ECO:0007669"/>
    <property type="project" value="InterPro"/>
</dbReference>
<evidence type="ECO:0000256" key="4">
    <source>
        <dbReference type="ARBA" id="ARBA00023012"/>
    </source>
</evidence>
<sequence>MLETAEWIREYFNQAPNAILLFKNDELLISNRPAQRLISLFRVNPDYLLQVSKNAWEQQKGDDCANCAIKSKMTDVTVPIIFHANSTPAHYSLIYKPLNRQQDIFSITIENREHQGRISQVEQQRTLNQYINEAHEKERQKISQDLHDSVAQGIYSAIMGINRLSKQSNLTEQEVQQLGQNLEDQLRATLGEIKRMALDIRPSVLDNFGLIPAIKALAKRTQASTGIKINVISSVSEVKLPANIQNVLYRISQESINNAIKHAAPSEINIIITKHNNYFQLEVLDNGKGFDTSKNKEFNGHSLGLMNMNERVKGFNGAFSIKSKINAGTSVQVRFPYNDVNKDMVN</sequence>
<dbReference type="InterPro" id="IPR011712">
    <property type="entry name" value="Sig_transdc_His_kin_sub3_dim/P"/>
</dbReference>
<protein>
    <recommendedName>
        <fullName evidence="5">Sensor histidine kinase</fullName>
        <ecNumber evidence="5">2.7.13.3</ecNumber>
    </recommendedName>
</protein>
<dbReference type="InterPro" id="IPR036890">
    <property type="entry name" value="HATPase_C_sf"/>
</dbReference>
<feature type="modified residue" description="Phosphohistidine; by autocatalysis" evidence="6">
    <location>
        <position position="147"/>
    </location>
</feature>
<dbReference type="GO" id="GO:0005524">
    <property type="term" value="F:ATP binding"/>
    <property type="evidence" value="ECO:0007669"/>
    <property type="project" value="UniProtKB-KW"/>
</dbReference>
<dbReference type="Pfam" id="PF02518">
    <property type="entry name" value="HATPase_c"/>
    <property type="match status" value="1"/>
</dbReference>
<keyword evidence="6" id="KW-0597">Phosphoprotein</keyword>
<keyword evidence="3 5" id="KW-0418">Kinase</keyword>
<dbReference type="Gene3D" id="1.20.5.1930">
    <property type="match status" value="1"/>
</dbReference>
<evidence type="ECO:0000256" key="2">
    <source>
        <dbReference type="ARBA" id="ARBA00022679"/>
    </source>
</evidence>
<evidence type="ECO:0000256" key="5">
    <source>
        <dbReference type="PIRNR" id="PIRNR037432"/>
    </source>
</evidence>
<keyword evidence="4 5" id="KW-0902">Two-component regulatory system</keyword>
<feature type="coiled-coil region" evidence="7">
    <location>
        <begin position="120"/>
        <end position="181"/>
    </location>
</feature>
<evidence type="ECO:0000256" key="7">
    <source>
        <dbReference type="SAM" id="Coils"/>
    </source>
</evidence>
<keyword evidence="7" id="KW-0175">Coiled coil</keyword>
<dbReference type="Gene3D" id="3.30.565.10">
    <property type="entry name" value="Histidine kinase-like ATPase, C-terminal domain"/>
    <property type="match status" value="1"/>
</dbReference>
<dbReference type="RefSeq" id="WP_182596942.1">
    <property type="nucleotide sequence ID" value="NZ_JACIVA010000057.1"/>
</dbReference>
<dbReference type="PROSITE" id="PS50109">
    <property type="entry name" value="HIS_KIN"/>
    <property type="match status" value="1"/>
</dbReference>
<dbReference type="EMBL" id="JACIVA010000057">
    <property type="protein sequence ID" value="MBB1098233.1"/>
    <property type="molecule type" value="Genomic_DNA"/>
</dbReference>
<dbReference type="Proteomes" id="UP000517106">
    <property type="component" value="Unassembled WGS sequence"/>
</dbReference>
<evidence type="ECO:0000256" key="3">
    <source>
        <dbReference type="ARBA" id="ARBA00022777"/>
    </source>
</evidence>
<dbReference type="PANTHER" id="PTHR24421">
    <property type="entry name" value="NITRATE/NITRITE SENSOR PROTEIN NARX-RELATED"/>
    <property type="match status" value="1"/>
</dbReference>
<comment type="caution">
    <text evidence="9">The sequence shown here is derived from an EMBL/GenBank/DDBJ whole genome shotgun (WGS) entry which is preliminary data.</text>
</comment>
<dbReference type="InterPro" id="IPR005467">
    <property type="entry name" value="His_kinase_dom"/>
</dbReference>
<keyword evidence="5" id="KW-0067">ATP-binding</keyword>
<comment type="catalytic activity">
    <reaction evidence="1 5">
        <text>ATP + protein L-histidine = ADP + protein N-phospho-L-histidine.</text>
        <dbReference type="EC" id="2.7.13.3"/>
    </reaction>
</comment>